<dbReference type="Proteomes" id="UP000588068">
    <property type="component" value="Unassembled WGS sequence"/>
</dbReference>
<organism evidence="1 2">
    <name type="scientific">Povalibacter uvarum</name>
    <dbReference type="NCBI Taxonomy" id="732238"/>
    <lineage>
        <taxon>Bacteria</taxon>
        <taxon>Pseudomonadati</taxon>
        <taxon>Pseudomonadota</taxon>
        <taxon>Gammaproteobacteria</taxon>
        <taxon>Steroidobacterales</taxon>
        <taxon>Steroidobacteraceae</taxon>
        <taxon>Povalibacter</taxon>
    </lineage>
</organism>
<dbReference type="AlphaFoldDB" id="A0A841HRN0"/>
<proteinExistence type="predicted"/>
<evidence type="ECO:0000313" key="2">
    <source>
        <dbReference type="Proteomes" id="UP000588068"/>
    </source>
</evidence>
<accession>A0A841HRN0</accession>
<sequence length="334" mass="36936">MPPNETDRSHRERWVTRGLDAEALSALTEKLPPSQLWSLLLWVMEQRTARRAASAVQHQWVTDRFVKPCVIDQRILLALDTELFATAHDFEGIELSPLAPLASCSAVALTTQNRTVTTVRGTEVVSDPTNVLALECARRLREDPSRRIRLATSHRCVRAQPYPDLPGFAAHFRLFCLATAGHETADQALVVDSMSHHIRTHLAGLDRLERCGYRFPDRFVTLRSTPEREQIARRIAAAVPGVRVVHEPLTQTYYNGGLRFLINAGSIHGDGIPLIDGGSFDWVGTLAANRKLVFVASCIGSQIAAFAFRPVPVTPANAGVHTLVQMDSRVRGSD</sequence>
<reference evidence="1 2" key="1">
    <citation type="submission" date="2020-08" db="EMBL/GenBank/DDBJ databases">
        <title>Genomic Encyclopedia of Type Strains, Phase IV (KMG-IV): sequencing the most valuable type-strain genomes for metagenomic binning, comparative biology and taxonomic classification.</title>
        <authorList>
            <person name="Goeker M."/>
        </authorList>
    </citation>
    <scope>NUCLEOTIDE SEQUENCE [LARGE SCALE GENOMIC DNA]</scope>
    <source>
        <strain evidence="1 2">DSM 26723</strain>
    </source>
</reference>
<keyword evidence="2" id="KW-1185">Reference proteome</keyword>
<name>A0A841HRN0_9GAMM</name>
<dbReference type="EMBL" id="JACHHZ010000005">
    <property type="protein sequence ID" value="MBB6095556.1"/>
    <property type="molecule type" value="Genomic_DNA"/>
</dbReference>
<comment type="caution">
    <text evidence="1">The sequence shown here is derived from an EMBL/GenBank/DDBJ whole genome shotgun (WGS) entry which is preliminary data.</text>
</comment>
<dbReference type="RefSeq" id="WP_184334912.1">
    <property type="nucleotide sequence ID" value="NZ_JACHHZ010000005.1"/>
</dbReference>
<protein>
    <submittedName>
        <fullName evidence="1">Uncharacterized protein</fullName>
    </submittedName>
</protein>
<evidence type="ECO:0000313" key="1">
    <source>
        <dbReference type="EMBL" id="MBB6095556.1"/>
    </source>
</evidence>
<gene>
    <name evidence="1" type="ORF">HNQ60_004446</name>
</gene>